<accession>A0A2A5RYA8</accession>
<dbReference type="PANTHER" id="PTHR42756">
    <property type="entry name" value="TRANSCRIPTIONAL REGULATOR, MARR"/>
    <property type="match status" value="1"/>
</dbReference>
<keyword evidence="3" id="KW-0804">Transcription</keyword>
<dbReference type="EMBL" id="JXJX01000009">
    <property type="protein sequence ID" value="PCS06222.1"/>
    <property type="molecule type" value="Genomic_DNA"/>
</dbReference>
<evidence type="ECO:0000256" key="1">
    <source>
        <dbReference type="ARBA" id="ARBA00023015"/>
    </source>
</evidence>
<name>A0A2A5RYA8_9LACT</name>
<reference evidence="5 6" key="1">
    <citation type="submission" date="2014-12" db="EMBL/GenBank/DDBJ databases">
        <title>Draft genome sequences of 10 type strains of Lactococcus.</title>
        <authorList>
            <person name="Sun Z."/>
            <person name="Zhong Z."/>
            <person name="Liu W."/>
            <person name="Zhang W."/>
            <person name="Zhang H."/>
        </authorList>
    </citation>
    <scope>NUCLEOTIDE SEQUENCE [LARGE SCALE GENOMIC DNA]</scope>
    <source>
        <strain evidence="5 6">DSM 20686</strain>
    </source>
</reference>
<dbReference type="Pfam" id="PF12802">
    <property type="entry name" value="MarR_2"/>
    <property type="match status" value="1"/>
</dbReference>
<dbReference type="InterPro" id="IPR036388">
    <property type="entry name" value="WH-like_DNA-bd_sf"/>
</dbReference>
<dbReference type="AlphaFoldDB" id="A0A2A5RYA8"/>
<keyword evidence="1" id="KW-0805">Transcription regulation</keyword>
<evidence type="ECO:0000313" key="5">
    <source>
        <dbReference type="EMBL" id="PCS06222.1"/>
    </source>
</evidence>
<dbReference type="GO" id="GO:0003677">
    <property type="term" value="F:DNA binding"/>
    <property type="evidence" value="ECO:0007669"/>
    <property type="project" value="UniProtKB-KW"/>
</dbReference>
<keyword evidence="6" id="KW-1185">Reference proteome</keyword>
<evidence type="ECO:0000313" key="6">
    <source>
        <dbReference type="Proteomes" id="UP000242246"/>
    </source>
</evidence>
<evidence type="ECO:0000259" key="4">
    <source>
        <dbReference type="PROSITE" id="PS50995"/>
    </source>
</evidence>
<sequence length="144" mass="16231">MMTDLKIALMDLQCEMVAERSLANPDDITWLQYDILNRLDKSEKVLPSYLSVSLGVSRTKLSKSLKNLKALGLIEQSPSLTDGRELYTSITAHGVKLLASISDRHHLLHQTAFHALTVQEQKDFATLANKFSTALRKERIGRHE</sequence>
<organism evidence="5 6">
    <name type="scientific">Pseudolactococcus plantarum</name>
    <dbReference type="NCBI Taxonomy" id="1365"/>
    <lineage>
        <taxon>Bacteria</taxon>
        <taxon>Bacillati</taxon>
        <taxon>Bacillota</taxon>
        <taxon>Bacilli</taxon>
        <taxon>Lactobacillales</taxon>
        <taxon>Streptococcaceae</taxon>
        <taxon>Pseudolactococcus</taxon>
    </lineage>
</organism>
<dbReference type="PROSITE" id="PS50995">
    <property type="entry name" value="HTH_MARR_2"/>
    <property type="match status" value="1"/>
</dbReference>
<dbReference type="PRINTS" id="PR00598">
    <property type="entry name" value="HTHMARR"/>
</dbReference>
<gene>
    <name evidence="5" type="ORF">RU87_GL001743</name>
</gene>
<feature type="domain" description="HTH marR-type" evidence="4">
    <location>
        <begin position="1"/>
        <end position="133"/>
    </location>
</feature>
<dbReference type="STRING" id="1348632.GCA_001591745_01355"/>
<protein>
    <recommendedName>
        <fullName evidence="4">HTH marR-type domain-containing protein</fullName>
    </recommendedName>
</protein>
<comment type="caution">
    <text evidence="5">The sequence shown here is derived from an EMBL/GenBank/DDBJ whole genome shotgun (WGS) entry which is preliminary data.</text>
</comment>
<dbReference type="SUPFAM" id="SSF46785">
    <property type="entry name" value="Winged helix' DNA-binding domain"/>
    <property type="match status" value="1"/>
</dbReference>
<dbReference type="Proteomes" id="UP000242246">
    <property type="component" value="Unassembled WGS sequence"/>
</dbReference>
<keyword evidence="2" id="KW-0238">DNA-binding</keyword>
<dbReference type="Gene3D" id="1.10.10.10">
    <property type="entry name" value="Winged helix-like DNA-binding domain superfamily/Winged helix DNA-binding domain"/>
    <property type="match status" value="1"/>
</dbReference>
<dbReference type="PANTHER" id="PTHR42756:SF1">
    <property type="entry name" value="TRANSCRIPTIONAL REPRESSOR OF EMRAB OPERON"/>
    <property type="match status" value="1"/>
</dbReference>
<dbReference type="GO" id="GO:0003700">
    <property type="term" value="F:DNA-binding transcription factor activity"/>
    <property type="evidence" value="ECO:0007669"/>
    <property type="project" value="InterPro"/>
</dbReference>
<dbReference type="InterPro" id="IPR000835">
    <property type="entry name" value="HTH_MarR-typ"/>
</dbReference>
<dbReference type="SMART" id="SM00347">
    <property type="entry name" value="HTH_MARR"/>
    <property type="match status" value="1"/>
</dbReference>
<evidence type="ECO:0000256" key="2">
    <source>
        <dbReference type="ARBA" id="ARBA00023125"/>
    </source>
</evidence>
<dbReference type="InterPro" id="IPR036390">
    <property type="entry name" value="WH_DNA-bd_sf"/>
</dbReference>
<evidence type="ECO:0000256" key="3">
    <source>
        <dbReference type="ARBA" id="ARBA00023163"/>
    </source>
</evidence>
<proteinExistence type="predicted"/>